<dbReference type="Proteomes" id="UP000032266">
    <property type="component" value="Chromosome"/>
</dbReference>
<dbReference type="KEGG" id="gsn:YC6258_05480"/>
<reference evidence="1 2" key="1">
    <citation type="submission" date="2014-01" db="EMBL/GenBank/DDBJ databases">
        <title>Full genme sequencing of cellulolytic bacterium Gynuella sunshinyii YC6258T gen. nov., sp. nov.</title>
        <authorList>
            <person name="Khan H."/>
            <person name="Chung E.J."/>
            <person name="Chung Y.R."/>
        </authorList>
    </citation>
    <scope>NUCLEOTIDE SEQUENCE [LARGE SCALE GENOMIC DNA]</scope>
    <source>
        <strain evidence="1 2">YC6258</strain>
    </source>
</reference>
<proteinExistence type="predicted"/>
<dbReference type="EMBL" id="CP007142">
    <property type="protein sequence ID" value="AJQ97508.1"/>
    <property type="molecule type" value="Genomic_DNA"/>
</dbReference>
<dbReference type="HOGENOM" id="CLU_2954070_0_0_6"/>
<name>A0A0C5VW03_9GAMM</name>
<sequence>MHFSPLTFRAQPPFDDEIFYYRGPQHNETVLKTELAELLRFMDSEMQLTNLLLAEQSHE</sequence>
<dbReference type="STRING" id="1445510.YC6258_05480"/>
<evidence type="ECO:0000313" key="2">
    <source>
        <dbReference type="Proteomes" id="UP000032266"/>
    </source>
</evidence>
<gene>
    <name evidence="1" type="ORF">YC6258_05480</name>
</gene>
<protein>
    <submittedName>
        <fullName evidence="1">Uncharacterized protein</fullName>
    </submittedName>
</protein>
<dbReference type="AlphaFoldDB" id="A0A0C5VW03"/>
<evidence type="ECO:0000313" key="1">
    <source>
        <dbReference type="EMBL" id="AJQ97508.1"/>
    </source>
</evidence>
<organism evidence="1 2">
    <name type="scientific">Gynuella sunshinyii YC6258</name>
    <dbReference type="NCBI Taxonomy" id="1445510"/>
    <lineage>
        <taxon>Bacteria</taxon>
        <taxon>Pseudomonadati</taxon>
        <taxon>Pseudomonadota</taxon>
        <taxon>Gammaproteobacteria</taxon>
        <taxon>Oceanospirillales</taxon>
        <taxon>Saccharospirillaceae</taxon>
        <taxon>Gynuella</taxon>
    </lineage>
</organism>
<keyword evidence="2" id="KW-1185">Reference proteome</keyword>
<accession>A0A0C5VW03</accession>